<gene>
    <name evidence="7" type="ORF">HNP52_003517</name>
</gene>
<dbReference type="GO" id="GO:0006935">
    <property type="term" value="P:chemotaxis"/>
    <property type="evidence" value="ECO:0007669"/>
    <property type="project" value="InterPro"/>
</dbReference>
<feature type="domain" description="Methyl-accepting transducer" evidence="4">
    <location>
        <begin position="139"/>
        <end position="215"/>
    </location>
</feature>
<dbReference type="Gene3D" id="1.10.287.950">
    <property type="entry name" value="Methyl-accepting chemotaxis protein"/>
    <property type="match status" value="1"/>
</dbReference>
<dbReference type="SUPFAM" id="SSF58104">
    <property type="entry name" value="Methyl-accepting chemotaxis protein (MCP) signaling domain"/>
    <property type="match status" value="1"/>
</dbReference>
<dbReference type="SMART" id="SM00086">
    <property type="entry name" value="PAC"/>
    <property type="match status" value="1"/>
</dbReference>
<feature type="domain" description="PAS" evidence="5">
    <location>
        <begin position="25"/>
        <end position="55"/>
    </location>
</feature>
<dbReference type="PROSITE" id="PS50113">
    <property type="entry name" value="PAC"/>
    <property type="match status" value="1"/>
</dbReference>
<dbReference type="InterPro" id="IPR013655">
    <property type="entry name" value="PAS_fold_3"/>
</dbReference>
<dbReference type="GO" id="GO:0004888">
    <property type="term" value="F:transmembrane signaling receptor activity"/>
    <property type="evidence" value="ECO:0007669"/>
    <property type="project" value="InterPro"/>
</dbReference>
<dbReference type="PROSITE" id="PS50111">
    <property type="entry name" value="CHEMOTAXIS_TRANSDUC_2"/>
    <property type="match status" value="1"/>
</dbReference>
<reference evidence="7 8" key="1">
    <citation type="submission" date="2020-08" db="EMBL/GenBank/DDBJ databases">
        <title>Functional genomics of gut bacteria from endangered species of beetles.</title>
        <authorList>
            <person name="Carlos-Shanley C."/>
        </authorList>
    </citation>
    <scope>NUCLEOTIDE SEQUENCE [LARGE SCALE GENOMIC DNA]</scope>
    <source>
        <strain evidence="7 8">S00224</strain>
    </source>
</reference>
<dbReference type="InterPro" id="IPR004089">
    <property type="entry name" value="MCPsignal_dom"/>
</dbReference>
<name>A0A7W7NSL1_9SPHN</name>
<feature type="domain" description="PAC" evidence="6">
    <location>
        <begin position="83"/>
        <end position="136"/>
    </location>
</feature>
<comment type="similarity">
    <text evidence="2">Belongs to the methyl-accepting chemotaxis (MCP) protein family.</text>
</comment>
<organism evidence="7 8">
    <name type="scientific">Sphingomonas kyeonggiensis</name>
    <dbReference type="NCBI Taxonomy" id="1268553"/>
    <lineage>
        <taxon>Bacteria</taxon>
        <taxon>Pseudomonadati</taxon>
        <taxon>Pseudomonadota</taxon>
        <taxon>Alphaproteobacteria</taxon>
        <taxon>Sphingomonadales</taxon>
        <taxon>Sphingomonadaceae</taxon>
        <taxon>Sphingomonas</taxon>
    </lineage>
</organism>
<dbReference type="PRINTS" id="PR00260">
    <property type="entry name" value="CHEMTRNSDUCR"/>
</dbReference>
<dbReference type="PANTHER" id="PTHR32089">
    <property type="entry name" value="METHYL-ACCEPTING CHEMOTAXIS PROTEIN MCPB"/>
    <property type="match status" value="1"/>
</dbReference>
<dbReference type="SUPFAM" id="SSF55785">
    <property type="entry name" value="PYP-like sensor domain (PAS domain)"/>
    <property type="match status" value="1"/>
</dbReference>
<evidence type="ECO:0000259" key="6">
    <source>
        <dbReference type="PROSITE" id="PS50113"/>
    </source>
</evidence>
<evidence type="ECO:0000256" key="3">
    <source>
        <dbReference type="PROSITE-ProRule" id="PRU00284"/>
    </source>
</evidence>
<protein>
    <submittedName>
        <fullName evidence="7">Methyl-accepting chemotaxis protein</fullName>
    </submittedName>
</protein>
<evidence type="ECO:0000259" key="4">
    <source>
        <dbReference type="PROSITE" id="PS50111"/>
    </source>
</evidence>
<dbReference type="Pfam" id="PF00015">
    <property type="entry name" value="MCPsignal"/>
    <property type="match status" value="1"/>
</dbReference>
<dbReference type="PANTHER" id="PTHR32089:SF112">
    <property type="entry name" value="LYSOZYME-LIKE PROTEIN-RELATED"/>
    <property type="match status" value="1"/>
</dbReference>
<dbReference type="InterPro" id="IPR001610">
    <property type="entry name" value="PAC"/>
</dbReference>
<comment type="caution">
    <text evidence="7">The sequence shown here is derived from an EMBL/GenBank/DDBJ whole genome shotgun (WGS) entry which is preliminary data.</text>
</comment>
<dbReference type="Gene3D" id="3.30.450.20">
    <property type="entry name" value="PAS domain"/>
    <property type="match status" value="1"/>
</dbReference>
<keyword evidence="8" id="KW-1185">Reference proteome</keyword>
<proteinExistence type="inferred from homology"/>
<evidence type="ECO:0000256" key="1">
    <source>
        <dbReference type="ARBA" id="ARBA00023224"/>
    </source>
</evidence>
<dbReference type="Proteomes" id="UP000575241">
    <property type="component" value="Unassembled WGS sequence"/>
</dbReference>
<dbReference type="NCBIfam" id="TIGR00229">
    <property type="entry name" value="sensory_box"/>
    <property type="match status" value="1"/>
</dbReference>
<dbReference type="Pfam" id="PF08447">
    <property type="entry name" value="PAS_3"/>
    <property type="match status" value="1"/>
</dbReference>
<dbReference type="EMBL" id="JACHLN010000003">
    <property type="protein sequence ID" value="MBB4840425.1"/>
    <property type="molecule type" value="Genomic_DNA"/>
</dbReference>
<dbReference type="GO" id="GO:0007165">
    <property type="term" value="P:signal transduction"/>
    <property type="evidence" value="ECO:0007669"/>
    <property type="project" value="UniProtKB-KW"/>
</dbReference>
<dbReference type="GO" id="GO:0016020">
    <property type="term" value="C:membrane"/>
    <property type="evidence" value="ECO:0007669"/>
    <property type="project" value="InterPro"/>
</dbReference>
<sequence length="215" mass="23337">MVQSLSSDQSRAVAAWAAISRSQAIIEFDLRGNILWANDRFLATLGYTLPEIVGRHHRIFCAPDIVASQAYADFWAKLGNGHYDSGVYLRLAKDGSPVWLQATYNPILDARGWPERIVKFAMDITDQVALRDALGEQKQALEETMGQLAEIVGSISDIASQTNMLALNATIEAARAGDAGRGFAVVAGEVKKLAGDTRLATERATRMMAARELAA</sequence>
<keyword evidence="1 3" id="KW-0807">Transducer</keyword>
<evidence type="ECO:0000259" key="5">
    <source>
        <dbReference type="PROSITE" id="PS50112"/>
    </source>
</evidence>
<accession>A0A7W7NSL1</accession>
<dbReference type="CDD" id="cd00130">
    <property type="entry name" value="PAS"/>
    <property type="match status" value="1"/>
</dbReference>
<dbReference type="PROSITE" id="PS50112">
    <property type="entry name" value="PAS"/>
    <property type="match status" value="1"/>
</dbReference>
<evidence type="ECO:0000256" key="2">
    <source>
        <dbReference type="ARBA" id="ARBA00029447"/>
    </source>
</evidence>
<dbReference type="InterPro" id="IPR004090">
    <property type="entry name" value="Chemotax_Me-accpt_rcpt"/>
</dbReference>
<evidence type="ECO:0000313" key="7">
    <source>
        <dbReference type="EMBL" id="MBB4840425.1"/>
    </source>
</evidence>
<dbReference type="InterPro" id="IPR035965">
    <property type="entry name" value="PAS-like_dom_sf"/>
</dbReference>
<dbReference type="InterPro" id="IPR000014">
    <property type="entry name" value="PAS"/>
</dbReference>
<dbReference type="AlphaFoldDB" id="A0A7W7NSL1"/>
<dbReference type="InterPro" id="IPR000700">
    <property type="entry name" value="PAS-assoc_C"/>
</dbReference>
<evidence type="ECO:0000313" key="8">
    <source>
        <dbReference type="Proteomes" id="UP000575241"/>
    </source>
</evidence>